<evidence type="ECO:0000259" key="1">
    <source>
        <dbReference type="Pfam" id="PF21787"/>
    </source>
</evidence>
<dbReference type="AlphaFoldDB" id="A0A6P4ZRA0"/>
<evidence type="ECO:0000313" key="4">
    <source>
        <dbReference type="RefSeq" id="XP_019643730.1"/>
    </source>
</evidence>
<dbReference type="Pfam" id="PF21787">
    <property type="entry name" value="TNP-like_RNaseH_N"/>
    <property type="match status" value="1"/>
</dbReference>
<feature type="domain" description="Transposable element P transposase-like RNase H" evidence="1">
    <location>
        <begin position="64"/>
        <end position="195"/>
    </location>
</feature>
<dbReference type="InterPro" id="IPR048365">
    <property type="entry name" value="TNP-like_RNaseH_N"/>
</dbReference>
<name>A0A6P4ZRA0_BRABE</name>
<accession>A0A6P4ZRA0</accession>
<dbReference type="GeneID" id="109484810"/>
<protein>
    <submittedName>
        <fullName evidence="4">Uncharacterized protein LOC109484810</fullName>
    </submittedName>
</protein>
<reference evidence="4" key="1">
    <citation type="submission" date="2025-08" db="UniProtKB">
        <authorList>
            <consortium name="RefSeq"/>
        </authorList>
    </citation>
    <scope>IDENTIFICATION</scope>
    <source>
        <tissue evidence="4">Gonad</tissue>
    </source>
</reference>
<gene>
    <name evidence="4" type="primary">LOC109484810</name>
</gene>
<dbReference type="InterPro" id="IPR048366">
    <property type="entry name" value="TNP-like_GBD"/>
</dbReference>
<evidence type="ECO:0000313" key="3">
    <source>
        <dbReference type="Proteomes" id="UP000515135"/>
    </source>
</evidence>
<feature type="domain" description="Transposable element P transposase-like GTP-binding insertion" evidence="2">
    <location>
        <begin position="228"/>
        <end position="294"/>
    </location>
</feature>
<keyword evidence="3" id="KW-1185">Reference proteome</keyword>
<proteinExistence type="predicted"/>
<dbReference type="Proteomes" id="UP000515135">
    <property type="component" value="Unplaced"/>
</dbReference>
<sequence length="366" mass="42471">MRWHPLVIRWCLRHYRSNSKYEALSKSGFLRLPSGRTLRDYKNFSTASSGWHISSLQRMRETFHVKKIKPHGNVGFLAFDEVKIKEGLIWEPNTNRLVGFVDVDEIPTDLDLTTVRSPKSENVQCHEQVATHVMQFMFKSLFAPFSFPVAYFLTKRFTGVQINRMFWTGVGMLHDFGFHIVLSVCDGDSANRTFIRMNTGDTGHMCENTFSSGPIFFISGHEHYHTRCLRYDGKDIIWKHIQSVFDRDRKRPLALTRLTKQHVYLDNWAKMRVNLSVHTLSSAVQREMHEHENNATMACQLYTSKCNDLWTVCNSDLPLKNCDDSRMGELKHVQGCFCSGKEDLKLSFIPSQKLQNTSFHGKHLRT</sequence>
<organism evidence="3 4">
    <name type="scientific">Branchiostoma belcheri</name>
    <name type="common">Amphioxus</name>
    <dbReference type="NCBI Taxonomy" id="7741"/>
    <lineage>
        <taxon>Eukaryota</taxon>
        <taxon>Metazoa</taxon>
        <taxon>Chordata</taxon>
        <taxon>Cephalochordata</taxon>
        <taxon>Leptocardii</taxon>
        <taxon>Amphioxiformes</taxon>
        <taxon>Branchiostomatidae</taxon>
        <taxon>Branchiostoma</taxon>
    </lineage>
</organism>
<dbReference type="KEGG" id="bbel:109484810"/>
<dbReference type="RefSeq" id="XP_019643730.1">
    <property type="nucleotide sequence ID" value="XM_019788171.1"/>
</dbReference>
<dbReference type="OrthoDB" id="6141124at2759"/>
<evidence type="ECO:0000259" key="2">
    <source>
        <dbReference type="Pfam" id="PF21788"/>
    </source>
</evidence>
<dbReference type="Pfam" id="PF21788">
    <property type="entry name" value="TNP-like_GBD"/>
    <property type="match status" value="1"/>
</dbReference>